<feature type="compositionally biased region" description="Basic and acidic residues" evidence="1">
    <location>
        <begin position="11"/>
        <end position="22"/>
    </location>
</feature>
<name>A0A699Z822_HAELA</name>
<protein>
    <submittedName>
        <fullName evidence="3">Uncharacterized protein</fullName>
    </submittedName>
</protein>
<accession>A0A699Z822</accession>
<evidence type="ECO:0000313" key="3">
    <source>
        <dbReference type="EMBL" id="GFH14984.1"/>
    </source>
</evidence>
<feature type="region of interest" description="Disordered" evidence="1">
    <location>
        <begin position="1"/>
        <end position="32"/>
    </location>
</feature>
<keyword evidence="2" id="KW-0812">Transmembrane</keyword>
<evidence type="ECO:0000256" key="1">
    <source>
        <dbReference type="SAM" id="MobiDB-lite"/>
    </source>
</evidence>
<reference evidence="3 4" key="1">
    <citation type="submission" date="2020-02" db="EMBL/GenBank/DDBJ databases">
        <title>Draft genome sequence of Haematococcus lacustris strain NIES-144.</title>
        <authorList>
            <person name="Morimoto D."/>
            <person name="Nakagawa S."/>
            <person name="Yoshida T."/>
            <person name="Sawayama S."/>
        </authorList>
    </citation>
    <scope>NUCLEOTIDE SEQUENCE [LARGE SCALE GENOMIC DNA]</scope>
    <source>
        <strain evidence="3 4">NIES-144</strain>
    </source>
</reference>
<keyword evidence="2" id="KW-0472">Membrane</keyword>
<proteinExistence type="predicted"/>
<keyword evidence="4" id="KW-1185">Reference proteome</keyword>
<feature type="transmembrane region" description="Helical" evidence="2">
    <location>
        <begin position="45"/>
        <end position="63"/>
    </location>
</feature>
<evidence type="ECO:0000313" key="4">
    <source>
        <dbReference type="Proteomes" id="UP000485058"/>
    </source>
</evidence>
<feature type="compositionally biased region" description="Polar residues" evidence="1">
    <location>
        <begin position="23"/>
        <end position="32"/>
    </location>
</feature>
<evidence type="ECO:0000256" key="2">
    <source>
        <dbReference type="SAM" id="Phobius"/>
    </source>
</evidence>
<dbReference type="AlphaFoldDB" id="A0A699Z822"/>
<dbReference type="Proteomes" id="UP000485058">
    <property type="component" value="Unassembled WGS sequence"/>
</dbReference>
<dbReference type="EMBL" id="BLLF01000790">
    <property type="protein sequence ID" value="GFH14984.1"/>
    <property type="molecule type" value="Genomic_DNA"/>
</dbReference>
<organism evidence="3 4">
    <name type="scientific">Haematococcus lacustris</name>
    <name type="common">Green alga</name>
    <name type="synonym">Haematococcus pluvialis</name>
    <dbReference type="NCBI Taxonomy" id="44745"/>
    <lineage>
        <taxon>Eukaryota</taxon>
        <taxon>Viridiplantae</taxon>
        <taxon>Chlorophyta</taxon>
        <taxon>core chlorophytes</taxon>
        <taxon>Chlorophyceae</taxon>
        <taxon>CS clade</taxon>
        <taxon>Chlamydomonadales</taxon>
        <taxon>Haematococcaceae</taxon>
        <taxon>Haematococcus</taxon>
    </lineage>
</organism>
<gene>
    <name evidence="3" type="ORF">HaLaN_11129</name>
</gene>
<comment type="caution">
    <text evidence="3">The sequence shown here is derived from an EMBL/GenBank/DDBJ whole genome shotgun (WGS) entry which is preliminary data.</text>
</comment>
<sequence length="69" mass="7550">MRGKNIGAFGKESREHEKRDTNKLSNCSPLTAYQESGPTPPYKELVLVALAVVVAAVRAWVFIGNHAQP</sequence>
<keyword evidence="2" id="KW-1133">Transmembrane helix</keyword>